<dbReference type="EMBL" id="LN887529">
    <property type="protein sequence ID" value="CUR40286.1"/>
    <property type="molecule type" value="Genomic_DNA"/>
</dbReference>
<evidence type="ECO:0000313" key="1">
    <source>
        <dbReference type="EMBL" id="CUR40286.1"/>
    </source>
</evidence>
<sequence>MISPAEFKQWYKNADLELIAGSHNQEINLDTNLWQGFEVYLHWYKNNNYWDIKRNRFNSKCEVYKIQKRFFSKKYGLLLTNAEILSELDSTDPALIDLRLQKPFINLMGIQLIGLVEYMNSVALLRVRCLHNIQRAEMKKQALQLDLKDREIARLASQSINLNELLNDIDGADLDVPLEIAPAMFYERYKKIMSNY</sequence>
<evidence type="ECO:0000313" key="2">
    <source>
        <dbReference type="Proteomes" id="UP000235484"/>
    </source>
</evidence>
<organism evidence="1 2">
    <name type="scientific">Limosilactobacillus reuteri</name>
    <name type="common">Lactobacillus reuteri</name>
    <dbReference type="NCBI Taxonomy" id="1598"/>
    <lineage>
        <taxon>Bacteria</taxon>
        <taxon>Bacillati</taxon>
        <taxon>Bacillota</taxon>
        <taxon>Bacilli</taxon>
        <taxon>Lactobacillales</taxon>
        <taxon>Lactobacillaceae</taxon>
        <taxon>Limosilactobacillus</taxon>
    </lineage>
</organism>
<dbReference type="AlphaFoldDB" id="A0A0U5JVU6"/>
<accession>A0A0U5JVU6</accession>
<reference evidence="2" key="1">
    <citation type="submission" date="2015-10" db="EMBL/GenBank/DDBJ databases">
        <authorList>
            <person name="Crossman L.C."/>
        </authorList>
    </citation>
    <scope>NUCLEOTIDE SEQUENCE [LARGE SCALE GENOMIC DNA]</scope>
    <source>
        <strain evidence="2">20-2</strain>
    </source>
</reference>
<dbReference type="Proteomes" id="UP000235484">
    <property type="component" value="Unassembled WGS sequence"/>
</dbReference>
<gene>
    <name evidence="1" type="ORF">LRLP16767_LR202_00344</name>
</gene>
<protein>
    <submittedName>
        <fullName evidence="1">Uncharacterized protein</fullName>
    </submittedName>
</protein>
<proteinExistence type="predicted"/>
<name>A0A0U5JVU6_LIMRT</name>